<keyword evidence="8 9" id="KW-0472">Membrane</keyword>
<dbReference type="GO" id="GO:0042956">
    <property type="term" value="P:maltodextrin transmembrane transport"/>
    <property type="evidence" value="ECO:0007669"/>
    <property type="project" value="TreeGrafter"/>
</dbReference>
<evidence type="ECO:0000256" key="2">
    <source>
        <dbReference type="ARBA" id="ARBA00009047"/>
    </source>
</evidence>
<keyword evidence="3 9" id="KW-0813">Transport</keyword>
<keyword evidence="6 9" id="KW-0812">Transmembrane</keyword>
<dbReference type="InterPro" id="IPR050901">
    <property type="entry name" value="BP-dep_ABC_trans_perm"/>
</dbReference>
<evidence type="ECO:0000256" key="6">
    <source>
        <dbReference type="ARBA" id="ARBA00022692"/>
    </source>
</evidence>
<keyword evidence="4" id="KW-1003">Cell membrane</keyword>
<dbReference type="PROSITE" id="PS50928">
    <property type="entry name" value="ABC_TM1"/>
    <property type="match status" value="1"/>
</dbReference>
<evidence type="ECO:0000256" key="8">
    <source>
        <dbReference type="ARBA" id="ARBA00023136"/>
    </source>
</evidence>
<dbReference type="GO" id="GO:0005886">
    <property type="term" value="C:plasma membrane"/>
    <property type="evidence" value="ECO:0007669"/>
    <property type="project" value="UniProtKB-SubCell"/>
</dbReference>
<dbReference type="PANTHER" id="PTHR32243:SF50">
    <property type="entry name" value="MALTOSE_MALTODEXTRIN TRANSPORT SYSTEM PERMEASE PROTEIN MALG"/>
    <property type="match status" value="1"/>
</dbReference>
<dbReference type="EMBL" id="PXYW01000005">
    <property type="protein sequence ID" value="PSR34890.1"/>
    <property type="molecule type" value="Genomic_DNA"/>
</dbReference>
<evidence type="ECO:0000313" key="11">
    <source>
        <dbReference type="EMBL" id="PSR34890.1"/>
    </source>
</evidence>
<dbReference type="CDD" id="cd06261">
    <property type="entry name" value="TM_PBP2"/>
    <property type="match status" value="1"/>
</dbReference>
<evidence type="ECO:0000256" key="1">
    <source>
        <dbReference type="ARBA" id="ARBA00004651"/>
    </source>
</evidence>
<keyword evidence="7 9" id="KW-1133">Transmembrane helix</keyword>
<dbReference type="InterPro" id="IPR035906">
    <property type="entry name" value="MetI-like_sf"/>
</dbReference>
<feature type="transmembrane region" description="Helical" evidence="9">
    <location>
        <begin position="113"/>
        <end position="133"/>
    </location>
</feature>
<reference evidence="11 12" key="1">
    <citation type="journal article" date="2014" name="BMC Genomics">
        <title>Comparison of environmental and isolate Sulfobacillus genomes reveals diverse carbon, sulfur, nitrogen, and hydrogen metabolisms.</title>
        <authorList>
            <person name="Justice N.B."/>
            <person name="Norman A."/>
            <person name="Brown C.T."/>
            <person name="Singh A."/>
            <person name="Thomas B.C."/>
            <person name="Banfield J.F."/>
        </authorList>
    </citation>
    <scope>NUCLEOTIDE SEQUENCE [LARGE SCALE GENOMIC DNA]</scope>
    <source>
        <strain evidence="11">AMDSBA4</strain>
    </source>
</reference>
<feature type="domain" description="ABC transmembrane type-1" evidence="10">
    <location>
        <begin position="76"/>
        <end position="267"/>
    </location>
</feature>
<dbReference type="PANTHER" id="PTHR32243">
    <property type="entry name" value="MALTOSE TRANSPORT SYSTEM PERMEASE-RELATED"/>
    <property type="match status" value="1"/>
</dbReference>
<keyword evidence="5" id="KW-0762">Sugar transport</keyword>
<evidence type="ECO:0000256" key="5">
    <source>
        <dbReference type="ARBA" id="ARBA00022597"/>
    </source>
</evidence>
<dbReference type="InterPro" id="IPR000515">
    <property type="entry name" value="MetI-like"/>
</dbReference>
<dbReference type="Gene3D" id="1.10.3720.10">
    <property type="entry name" value="MetI-like"/>
    <property type="match status" value="1"/>
</dbReference>
<protein>
    <submittedName>
        <fullName evidence="11">Sugar ABC transporter permease</fullName>
    </submittedName>
</protein>
<dbReference type="Proteomes" id="UP000242972">
    <property type="component" value="Unassembled WGS sequence"/>
</dbReference>
<feature type="transmembrane region" description="Helical" evidence="9">
    <location>
        <begin position="81"/>
        <end position="101"/>
    </location>
</feature>
<proteinExistence type="inferred from homology"/>
<name>A0A2T2XK70_9FIRM</name>
<evidence type="ECO:0000256" key="4">
    <source>
        <dbReference type="ARBA" id="ARBA00022475"/>
    </source>
</evidence>
<comment type="similarity">
    <text evidence="2">Belongs to the binding-protein-dependent transport system permease family. MalFG subfamily.</text>
</comment>
<gene>
    <name evidence="11" type="ORF">C7B46_02965</name>
</gene>
<dbReference type="GO" id="GO:0015423">
    <property type="term" value="F:ABC-type maltose transporter activity"/>
    <property type="evidence" value="ECO:0007669"/>
    <property type="project" value="TreeGrafter"/>
</dbReference>
<dbReference type="AlphaFoldDB" id="A0A2T2XK70"/>
<evidence type="ECO:0000256" key="3">
    <source>
        <dbReference type="ARBA" id="ARBA00022448"/>
    </source>
</evidence>
<dbReference type="Pfam" id="PF00528">
    <property type="entry name" value="BPD_transp_1"/>
    <property type="match status" value="1"/>
</dbReference>
<organism evidence="11 12">
    <name type="scientific">Sulfobacillus benefaciens</name>
    <dbReference type="NCBI Taxonomy" id="453960"/>
    <lineage>
        <taxon>Bacteria</taxon>
        <taxon>Bacillati</taxon>
        <taxon>Bacillota</taxon>
        <taxon>Clostridia</taxon>
        <taxon>Eubacteriales</taxon>
        <taxon>Clostridiales Family XVII. Incertae Sedis</taxon>
        <taxon>Sulfobacillus</taxon>
    </lineage>
</organism>
<accession>A0A2T2XK70</accession>
<comment type="caution">
    <text evidence="11">The sequence shown here is derived from an EMBL/GenBank/DDBJ whole genome shotgun (WGS) entry which is preliminary data.</text>
</comment>
<comment type="subcellular location">
    <subcellularLocation>
        <location evidence="1 9">Cell membrane</location>
        <topology evidence="1 9">Multi-pass membrane protein</topology>
    </subcellularLocation>
</comment>
<dbReference type="SUPFAM" id="SSF161098">
    <property type="entry name" value="MetI-like"/>
    <property type="match status" value="1"/>
</dbReference>
<evidence type="ECO:0000259" key="10">
    <source>
        <dbReference type="PROSITE" id="PS50928"/>
    </source>
</evidence>
<evidence type="ECO:0000256" key="9">
    <source>
        <dbReference type="RuleBase" id="RU363032"/>
    </source>
</evidence>
<sequence>MPQFKHRLSVSELLTLWLSRVVIWVAIILVIVPMLYVVTASFNPSQAYFSSSLIPSHPSLANYRALFAQGQFLIWLKNSSIVALSLGLGQLVITSTAAYAFSRMRFYGRKNGIMILLILQMFPNFLTISVIYYGLAQVGLLDNLWVYILVQLGGSAFNIWLLKNYFDTVPRELDEAAIMDGAGHRQIFWKIVLPLARPMLMVIFFFTLIGSFSEYILAGTIIQSASNYTLGLGLYSLISGEFAKNWGEFAAAALLSAAPLTIGFGIINKWIASGLVAGSVKG</sequence>
<feature type="transmembrane region" description="Helical" evidence="9">
    <location>
        <begin position="145"/>
        <end position="166"/>
    </location>
</feature>
<evidence type="ECO:0000256" key="7">
    <source>
        <dbReference type="ARBA" id="ARBA00022989"/>
    </source>
</evidence>
<feature type="transmembrane region" description="Helical" evidence="9">
    <location>
        <begin position="249"/>
        <end position="272"/>
    </location>
</feature>
<evidence type="ECO:0000313" key="12">
    <source>
        <dbReference type="Proteomes" id="UP000242972"/>
    </source>
</evidence>
<feature type="transmembrane region" description="Helical" evidence="9">
    <location>
        <begin position="21"/>
        <end position="42"/>
    </location>
</feature>